<feature type="compositionally biased region" description="Low complexity" evidence="1">
    <location>
        <begin position="250"/>
        <end position="278"/>
    </location>
</feature>
<keyword evidence="2" id="KW-1133">Transmembrane helix</keyword>
<dbReference type="InterPro" id="IPR038936">
    <property type="entry name" value="MPH1"/>
</dbReference>
<dbReference type="AlphaFoldDB" id="A0AAP0GDI4"/>
<feature type="transmembrane region" description="Helical" evidence="2">
    <location>
        <begin position="200"/>
        <end position="222"/>
    </location>
</feature>
<feature type="compositionally biased region" description="Basic residues" evidence="1">
    <location>
        <begin position="77"/>
        <end position="89"/>
    </location>
</feature>
<gene>
    <name evidence="3" type="ORF">KSP39_PZI004508</name>
</gene>
<accession>A0AAP0GDI4</accession>
<keyword evidence="2" id="KW-0812">Transmembrane</keyword>
<reference evidence="3 4" key="1">
    <citation type="journal article" date="2022" name="Nat. Plants">
        <title>Genomes of leafy and leafless Platanthera orchids illuminate the evolution of mycoheterotrophy.</title>
        <authorList>
            <person name="Li M.H."/>
            <person name="Liu K.W."/>
            <person name="Li Z."/>
            <person name="Lu H.C."/>
            <person name="Ye Q.L."/>
            <person name="Zhang D."/>
            <person name="Wang J.Y."/>
            <person name="Li Y.F."/>
            <person name="Zhong Z.M."/>
            <person name="Liu X."/>
            <person name="Yu X."/>
            <person name="Liu D.K."/>
            <person name="Tu X.D."/>
            <person name="Liu B."/>
            <person name="Hao Y."/>
            <person name="Liao X.Y."/>
            <person name="Jiang Y.T."/>
            <person name="Sun W.H."/>
            <person name="Chen J."/>
            <person name="Chen Y.Q."/>
            <person name="Ai Y."/>
            <person name="Zhai J.W."/>
            <person name="Wu S.S."/>
            <person name="Zhou Z."/>
            <person name="Hsiao Y.Y."/>
            <person name="Wu W.L."/>
            <person name="Chen Y.Y."/>
            <person name="Lin Y.F."/>
            <person name="Hsu J.L."/>
            <person name="Li C.Y."/>
            <person name="Wang Z.W."/>
            <person name="Zhao X."/>
            <person name="Zhong W.Y."/>
            <person name="Ma X.K."/>
            <person name="Ma L."/>
            <person name="Huang J."/>
            <person name="Chen G.Z."/>
            <person name="Huang M.Z."/>
            <person name="Huang L."/>
            <person name="Peng D.H."/>
            <person name="Luo Y.B."/>
            <person name="Zou S.Q."/>
            <person name="Chen S.P."/>
            <person name="Lan S."/>
            <person name="Tsai W.C."/>
            <person name="Van de Peer Y."/>
            <person name="Liu Z.J."/>
        </authorList>
    </citation>
    <scope>NUCLEOTIDE SEQUENCE [LARGE SCALE GENOMIC DNA]</scope>
    <source>
        <strain evidence="3">Lor287</strain>
    </source>
</reference>
<dbReference type="PANTHER" id="PTHR35753">
    <property type="entry name" value="PROTEIN MAINTENANCE OF PSII UNDER HIGH LIGHT 1"/>
    <property type="match status" value="1"/>
</dbReference>
<dbReference type="Proteomes" id="UP001418222">
    <property type="component" value="Unassembled WGS sequence"/>
</dbReference>
<comment type="caution">
    <text evidence="3">The sequence shown here is derived from an EMBL/GenBank/DDBJ whole genome shotgun (WGS) entry which is preliminary data.</text>
</comment>
<feature type="region of interest" description="Disordered" evidence="1">
    <location>
        <begin position="1"/>
        <end position="111"/>
    </location>
</feature>
<feature type="compositionally biased region" description="Basic residues" evidence="1">
    <location>
        <begin position="1"/>
        <end position="10"/>
    </location>
</feature>
<keyword evidence="2" id="KW-0472">Membrane</keyword>
<evidence type="ECO:0000256" key="2">
    <source>
        <dbReference type="SAM" id="Phobius"/>
    </source>
</evidence>
<dbReference type="GO" id="GO:0009535">
    <property type="term" value="C:chloroplast thylakoid membrane"/>
    <property type="evidence" value="ECO:0007669"/>
    <property type="project" value="InterPro"/>
</dbReference>
<organism evidence="3 4">
    <name type="scientific">Platanthera zijinensis</name>
    <dbReference type="NCBI Taxonomy" id="2320716"/>
    <lineage>
        <taxon>Eukaryota</taxon>
        <taxon>Viridiplantae</taxon>
        <taxon>Streptophyta</taxon>
        <taxon>Embryophyta</taxon>
        <taxon>Tracheophyta</taxon>
        <taxon>Spermatophyta</taxon>
        <taxon>Magnoliopsida</taxon>
        <taxon>Liliopsida</taxon>
        <taxon>Asparagales</taxon>
        <taxon>Orchidaceae</taxon>
        <taxon>Orchidoideae</taxon>
        <taxon>Orchideae</taxon>
        <taxon>Orchidinae</taxon>
        <taxon>Platanthera</taxon>
    </lineage>
</organism>
<keyword evidence="4" id="KW-1185">Reference proteome</keyword>
<evidence type="ECO:0000256" key="1">
    <source>
        <dbReference type="SAM" id="MobiDB-lite"/>
    </source>
</evidence>
<name>A0AAP0GDI4_9ASPA</name>
<dbReference type="EMBL" id="JBBWWQ010000003">
    <property type="protein sequence ID" value="KAK8952331.1"/>
    <property type="molecule type" value="Genomic_DNA"/>
</dbReference>
<evidence type="ECO:0000313" key="3">
    <source>
        <dbReference type="EMBL" id="KAK8952331.1"/>
    </source>
</evidence>
<evidence type="ECO:0000313" key="4">
    <source>
        <dbReference type="Proteomes" id="UP001418222"/>
    </source>
</evidence>
<feature type="compositionally biased region" description="Low complexity" evidence="1">
    <location>
        <begin position="291"/>
        <end position="304"/>
    </location>
</feature>
<sequence length="304" mass="33136">MKTCRRRRRVAGLLSSMSQEAEESWKPSGSSFRSNERAAHSSGGSRRCRRRRRREKRPSSRRRRRREKRPSGLSQKARSRRGIKGRSHRREQGEMRPSSPSRALSRKGGSGKEEQVVGNLFADGLFLFQVGKVSMEWLAGDRTKIAGTFPPRKRGWTGYVEKDTAGQTNIYSIEPSVYVAENAISSGNAGTSSEGAENTVAIAGGLALISLAAASSVLIQVYKNEPQIQRADNSGPPLSYYINKFKPNVPAEASAPPAPELSPSAEATEPPESSFSSELQPKGDANAVFEVQVDVDTPDVSSVS</sequence>
<feature type="region of interest" description="Disordered" evidence="1">
    <location>
        <begin position="249"/>
        <end position="304"/>
    </location>
</feature>
<dbReference type="PANTHER" id="PTHR35753:SF2">
    <property type="entry name" value="PROTEIN MAINTENANCE OF PSII UNDER HIGH LIGHT 1"/>
    <property type="match status" value="1"/>
</dbReference>
<proteinExistence type="predicted"/>
<feature type="compositionally biased region" description="Basic residues" evidence="1">
    <location>
        <begin position="46"/>
        <end position="68"/>
    </location>
</feature>
<dbReference type="GO" id="GO:0061635">
    <property type="term" value="P:regulation of protein complex stability"/>
    <property type="evidence" value="ECO:0007669"/>
    <property type="project" value="InterPro"/>
</dbReference>
<protein>
    <submittedName>
        <fullName evidence="3">Uncharacterized protein</fullName>
    </submittedName>
</protein>